<dbReference type="PANTHER" id="PTHR28307">
    <property type="entry name" value="PROTEIN PAL1"/>
    <property type="match status" value="1"/>
</dbReference>
<dbReference type="Proteomes" id="UP000193685">
    <property type="component" value="Unassembled WGS sequence"/>
</dbReference>
<accession>A0A1Y2FGY4</accession>
<feature type="region of interest" description="Disordered" evidence="1">
    <location>
        <begin position="1"/>
        <end position="30"/>
    </location>
</feature>
<proteinExistence type="predicted"/>
<dbReference type="EMBL" id="MCFI01000010">
    <property type="protein sequence ID" value="ORY82075.1"/>
    <property type="molecule type" value="Genomic_DNA"/>
</dbReference>
<dbReference type="Pfam" id="PF08316">
    <property type="entry name" value="Pal1"/>
    <property type="match status" value="1"/>
</dbReference>
<protein>
    <recommendedName>
        <fullName evidence="4">Pal1 cell morphology protein-domain-containing protein</fullName>
    </recommendedName>
</protein>
<name>A0A1Y2FGY4_PROLT</name>
<evidence type="ECO:0008006" key="4">
    <source>
        <dbReference type="Google" id="ProtNLM"/>
    </source>
</evidence>
<feature type="region of interest" description="Disordered" evidence="1">
    <location>
        <begin position="45"/>
        <end position="234"/>
    </location>
</feature>
<keyword evidence="3" id="KW-1185">Reference proteome</keyword>
<dbReference type="GO" id="GO:0005737">
    <property type="term" value="C:cytoplasm"/>
    <property type="evidence" value="ECO:0007669"/>
    <property type="project" value="TreeGrafter"/>
</dbReference>
<evidence type="ECO:0000313" key="3">
    <source>
        <dbReference type="Proteomes" id="UP000193685"/>
    </source>
</evidence>
<comment type="caution">
    <text evidence="2">The sequence shown here is derived from an EMBL/GenBank/DDBJ whole genome shotgun (WGS) entry which is preliminary data.</text>
</comment>
<feature type="compositionally biased region" description="Polar residues" evidence="1">
    <location>
        <begin position="147"/>
        <end position="156"/>
    </location>
</feature>
<evidence type="ECO:0000313" key="2">
    <source>
        <dbReference type="EMBL" id="ORY82075.1"/>
    </source>
</evidence>
<sequence length="234" mass="23865">MRPAPALRSSSFDPTIKVDPIHGYETTGLGTSTFLEGAPASRAAMMARTHSDSGNINVDAGEGSAGRPRATSDHASGLGRKKSVIQRIRGAYKTRQESGGIGAGPSSTGPPGAGTPSDRGTSSPPAYASIPGAQQTEYFDMKGPVATGSSTASPSHTGPPLRKIHSDLQDAPGYSDLEEEDEVAASSAHGSDPTASLSPLYRPASKTDSANGQAGPGLLGRVRSLRVGGGKRRE</sequence>
<dbReference type="GeneID" id="63785996"/>
<dbReference type="STRING" id="56484.A0A1Y2FGY4"/>
<reference evidence="2 3" key="1">
    <citation type="submission" date="2016-07" db="EMBL/GenBank/DDBJ databases">
        <title>Pervasive Adenine N6-methylation of Active Genes in Fungi.</title>
        <authorList>
            <consortium name="DOE Joint Genome Institute"/>
            <person name="Mondo S.J."/>
            <person name="Dannebaum R.O."/>
            <person name="Kuo R.C."/>
            <person name="Labutti K."/>
            <person name="Haridas S."/>
            <person name="Kuo A."/>
            <person name="Salamov A."/>
            <person name="Ahrendt S.R."/>
            <person name="Lipzen A."/>
            <person name="Sullivan W."/>
            <person name="Andreopoulos W.B."/>
            <person name="Clum A."/>
            <person name="Lindquist E."/>
            <person name="Daum C."/>
            <person name="Ramamoorthy G.K."/>
            <person name="Gryganskyi A."/>
            <person name="Culley D."/>
            <person name="Magnuson J.K."/>
            <person name="James T.Y."/>
            <person name="O'Malley M.A."/>
            <person name="Stajich J.E."/>
            <person name="Spatafora J.W."/>
            <person name="Visel A."/>
            <person name="Grigoriev I.V."/>
        </authorList>
    </citation>
    <scope>NUCLEOTIDE SEQUENCE [LARGE SCALE GENOMIC DNA]</scope>
    <source>
        <strain evidence="2 3">12-1054</strain>
    </source>
</reference>
<dbReference type="RefSeq" id="XP_040725209.1">
    <property type="nucleotide sequence ID" value="XM_040869397.1"/>
</dbReference>
<gene>
    <name evidence="2" type="ORF">BCR37DRAFT_379997</name>
</gene>
<dbReference type="InterPro" id="IPR013226">
    <property type="entry name" value="Pal1"/>
</dbReference>
<dbReference type="AlphaFoldDB" id="A0A1Y2FGY4"/>
<feature type="compositionally biased region" description="Low complexity" evidence="1">
    <location>
        <begin position="104"/>
        <end position="117"/>
    </location>
</feature>
<evidence type="ECO:0000256" key="1">
    <source>
        <dbReference type="SAM" id="MobiDB-lite"/>
    </source>
</evidence>
<dbReference type="PANTHER" id="PTHR28307:SF2">
    <property type="entry name" value="PROTEIN PAL1"/>
    <property type="match status" value="1"/>
</dbReference>
<organism evidence="2 3">
    <name type="scientific">Protomyces lactucae-debilis</name>
    <dbReference type="NCBI Taxonomy" id="2754530"/>
    <lineage>
        <taxon>Eukaryota</taxon>
        <taxon>Fungi</taxon>
        <taxon>Dikarya</taxon>
        <taxon>Ascomycota</taxon>
        <taxon>Taphrinomycotina</taxon>
        <taxon>Taphrinomycetes</taxon>
        <taxon>Taphrinales</taxon>
        <taxon>Protomycetaceae</taxon>
        <taxon>Protomyces</taxon>
    </lineage>
</organism>
<dbReference type="OrthoDB" id="5352132at2759"/>